<dbReference type="GO" id="GO:0004386">
    <property type="term" value="F:helicase activity"/>
    <property type="evidence" value="ECO:0007669"/>
    <property type="project" value="InterPro"/>
</dbReference>
<keyword evidence="10" id="KW-1185">Reference proteome</keyword>
<gene>
    <name evidence="9" type="ORF">BDFB_007640</name>
</gene>
<keyword evidence="4" id="KW-0677">Repeat</keyword>
<dbReference type="PROSITE" id="PS51981">
    <property type="entry name" value="ZF_RZ"/>
    <property type="match status" value="1"/>
</dbReference>
<evidence type="ECO:0000256" key="2">
    <source>
        <dbReference type="ARBA" id="ARBA00022490"/>
    </source>
</evidence>
<protein>
    <submittedName>
        <fullName evidence="9">NFX1-type zinc finger-containing protein 1</fullName>
    </submittedName>
</protein>
<keyword evidence="5" id="KW-0863">Zinc-finger</keyword>
<evidence type="ECO:0000256" key="7">
    <source>
        <dbReference type="ARBA" id="ARBA00022859"/>
    </source>
</evidence>
<dbReference type="Pfam" id="PF13087">
    <property type="entry name" value="AAA_12"/>
    <property type="match status" value="1"/>
</dbReference>
<proteinExistence type="predicted"/>
<evidence type="ECO:0000313" key="9">
    <source>
        <dbReference type="EMBL" id="RZC41405.1"/>
    </source>
</evidence>
<dbReference type="Proteomes" id="UP000292052">
    <property type="component" value="Unassembled WGS sequence"/>
</dbReference>
<dbReference type="InterPro" id="IPR041679">
    <property type="entry name" value="DNA2/NAM7-like_C"/>
</dbReference>
<evidence type="ECO:0000256" key="5">
    <source>
        <dbReference type="ARBA" id="ARBA00022771"/>
    </source>
</evidence>
<sequence>MLSKALTKILLREDFVGPLREGIANYRSSAPSNQIENVKVHKGVRFLSSETINEFYCIRVQFSSKKKKSYNFENSRRFMYGSLICFTEDNFKSLIFGKVAQRKVEDLNKGQLIVGFDEKLDVQYNADYLMVECNVYFEPYFHVLNVLKSMTDENFPLERYIIRVNPAVQPPEYLTVPDCNYTIEEHEFDPLSEWPNENFYNMNESQLVAFKAALTQEIAVIQGPPGTGKTYLGLKVVKTLLENKDHWYCRTPILIICFTNHALDQFLEGLLPCTDKIIRVGGQSKSTKLDSYNLRVRTERNDAVAAQRMEVQRCLREIKHITEVLEHIDFYNSVLSFHVFKDVVVHFSDSWFCHARKSEIIHWLLEGAECAQNINLLQEHLNVIQVQAEFGNIDVNDNINDDHNDSDHHSIASFDNIFEEVFHPQTNANSDFFLITLKSVRDQLKEFEYLLAQLRQVESPTLEQLIQEETLYFELTELTQKYEHLKTQLSWGRRLRDSIKEPDYIDTLHPYNMHFQDRWNLYFYWLKLYKNRESDVLRMTAEDFPAVYKVYEEMGEMEDVRTMKEALVVGMTTTSAARLRSCLQTLKNPIVVVEEAAEVLEAHIVTSITKHCKHLVLIGDHKQLKPNTANFNIEKHYHLGISLFERMLINNIHCYTLNVQHRMRPEISGLIRPSIYPFLEDHPSVHQRPPITGIDNCILFIDHNHPEESDDGFTRHLVLNGYNPENITILAAYLGQFFAFQREKKGHMDLLRGVRVAVLDNYRGEESDIILLSLVRNNKEGKIGFLSIENRVCVALSRARNGLYIMGNMAQLCRENKLWREIKSNLEERNALGSDLLLRCQNHQDQITLVKCDTDFLAISEGGCSKKCEVLLECGHQCASLCHIQNRSHLNYKCQLQCNKNLCKNDENHLCKKMCFEDCGQCTYLVPRTLACGHDVNIECHIDPKTYKCQISVATKLPCGHTTDKPCYCDPETFRCPCICDVQVEQCGHACELFCHIRRDPHHLEYKCQKPCAKFQKNCTVEEDDHRCKKKCYQKCDECVIPVRKQRTLCPHFYDVPCSSNVDDIECNKPCTKILQCGHVCKNKCDEECQICQIKVDKMNPICGHFVKVKCNEQPDRKYCNKKCPLKLPCGHLCLAKCNEPCTTNCRVVVECSGVIAECGHIVTRTECNMLSLVAANVCKVVFTRDAQKNVALCLFAIIFVIFHVRKHADRANAFAPTDVSIVHVAKLAAKFVHHVKKYAQEIVSIKDVEGFCGDPCPPKCLVCHKDELLEIFFGTESEDARYVILNDCKHIVESTGMKQWLQQNENQISYKLCPKCKSAIKTTQRYSDYIKRALKDVAQVKLKAIGKPEEIEQKRQEAVATFYRLNNKCRVVSILSQNIVVLLKTMEKRITISKKGKRQPINIIELHSLKCKLQIIEHIIDICSDKNVIINKHTREMFLPQLNFIISALSRDPDYITDQEIDDVCFEIKRLSRIIEFGCIKKTSQFVHYATNNERAKHLIADIEKNVFACKQFTEEDNIKLKGLLKELNRIMSSGIAISESEKREILQATGFNRGHWYKCPNGHVYAIGECGGAMEEATCNECGARIGGMQHRLLQDNA</sequence>
<name>A0A482W8U9_ASBVE</name>
<dbReference type="SMART" id="SM00438">
    <property type="entry name" value="ZnF_NFX"/>
    <property type="match status" value="5"/>
</dbReference>
<feature type="domain" description="RZ-type" evidence="8">
    <location>
        <begin position="1539"/>
        <end position="1600"/>
    </location>
</feature>
<accession>A0A482W8U9</accession>
<dbReference type="InterPro" id="IPR046439">
    <property type="entry name" value="ZF_RZ_dom"/>
</dbReference>
<evidence type="ECO:0000313" key="10">
    <source>
        <dbReference type="Proteomes" id="UP000292052"/>
    </source>
</evidence>
<comment type="subcellular location">
    <subcellularLocation>
        <location evidence="1">Cytoplasm</location>
    </subcellularLocation>
</comment>
<keyword evidence="7" id="KW-0391">Immunity</keyword>
<evidence type="ECO:0000256" key="4">
    <source>
        <dbReference type="ARBA" id="ARBA00022737"/>
    </source>
</evidence>
<keyword evidence="3" id="KW-0479">Metal-binding</keyword>
<organism evidence="9 10">
    <name type="scientific">Asbolus verrucosus</name>
    <name type="common">Desert ironclad beetle</name>
    <dbReference type="NCBI Taxonomy" id="1661398"/>
    <lineage>
        <taxon>Eukaryota</taxon>
        <taxon>Metazoa</taxon>
        <taxon>Ecdysozoa</taxon>
        <taxon>Arthropoda</taxon>
        <taxon>Hexapoda</taxon>
        <taxon>Insecta</taxon>
        <taxon>Pterygota</taxon>
        <taxon>Neoptera</taxon>
        <taxon>Endopterygota</taxon>
        <taxon>Coleoptera</taxon>
        <taxon>Polyphaga</taxon>
        <taxon>Cucujiformia</taxon>
        <taxon>Tenebrionidae</taxon>
        <taxon>Pimeliinae</taxon>
        <taxon>Asbolus</taxon>
    </lineage>
</organism>
<dbReference type="GO" id="GO:0008270">
    <property type="term" value="F:zinc ion binding"/>
    <property type="evidence" value="ECO:0007669"/>
    <property type="project" value="UniProtKB-KW"/>
</dbReference>
<dbReference type="GO" id="GO:0031048">
    <property type="term" value="P:regulatory ncRNA-mediated heterochromatin formation"/>
    <property type="evidence" value="ECO:0007669"/>
    <property type="project" value="TreeGrafter"/>
</dbReference>
<dbReference type="GO" id="GO:0031380">
    <property type="term" value="C:nuclear RNA-directed RNA polymerase complex"/>
    <property type="evidence" value="ECO:0007669"/>
    <property type="project" value="TreeGrafter"/>
</dbReference>
<dbReference type="SUPFAM" id="SSF52540">
    <property type="entry name" value="P-loop containing nucleoside triphosphate hydrolases"/>
    <property type="match status" value="1"/>
</dbReference>
<evidence type="ECO:0000256" key="6">
    <source>
        <dbReference type="ARBA" id="ARBA00022833"/>
    </source>
</evidence>
<comment type="caution">
    <text evidence="9">The sequence shown here is derived from an EMBL/GenBank/DDBJ whole genome shotgun (WGS) entry which is preliminary data.</text>
</comment>
<dbReference type="InterPro" id="IPR027417">
    <property type="entry name" value="P-loop_NTPase"/>
</dbReference>
<dbReference type="CDD" id="cd18808">
    <property type="entry name" value="SF1_C_Upf1"/>
    <property type="match status" value="1"/>
</dbReference>
<evidence type="ECO:0000259" key="8">
    <source>
        <dbReference type="PROSITE" id="PS51981"/>
    </source>
</evidence>
<dbReference type="InterPro" id="IPR041677">
    <property type="entry name" value="DNA2/NAM7_AAA_11"/>
</dbReference>
<feature type="non-terminal residue" evidence="9">
    <location>
        <position position="1600"/>
    </location>
</feature>
<dbReference type="InterPro" id="IPR057373">
    <property type="entry name" value="ZNFX1"/>
</dbReference>
<evidence type="ECO:0000256" key="3">
    <source>
        <dbReference type="ARBA" id="ARBA00022723"/>
    </source>
</evidence>
<dbReference type="Gene3D" id="3.40.50.300">
    <property type="entry name" value="P-loop containing nucleotide triphosphate hydrolases"/>
    <property type="match status" value="3"/>
</dbReference>
<reference evidence="9 10" key="1">
    <citation type="submission" date="2017-03" db="EMBL/GenBank/DDBJ databases">
        <title>Genome of the blue death feigning beetle - Asbolus verrucosus.</title>
        <authorList>
            <person name="Rider S.D."/>
        </authorList>
    </citation>
    <scope>NUCLEOTIDE SEQUENCE [LARGE SCALE GENOMIC DNA]</scope>
    <source>
        <strain evidence="9">Butters</strain>
        <tissue evidence="9">Head and leg muscle</tissue>
    </source>
</reference>
<dbReference type="EMBL" id="QDEB01017474">
    <property type="protein sequence ID" value="RZC41405.1"/>
    <property type="molecule type" value="Genomic_DNA"/>
</dbReference>
<dbReference type="PANTHER" id="PTHR10887">
    <property type="entry name" value="DNA2/NAM7 HELICASE FAMILY"/>
    <property type="match status" value="1"/>
</dbReference>
<dbReference type="InterPro" id="IPR047187">
    <property type="entry name" value="SF1_C_Upf1"/>
</dbReference>
<dbReference type="OrthoDB" id="2423195at2759"/>
<dbReference type="Pfam" id="PF25396">
    <property type="entry name" value="ZNFX1"/>
    <property type="match status" value="1"/>
</dbReference>
<keyword evidence="2" id="KW-0963">Cytoplasm</keyword>
<dbReference type="Pfam" id="PF20173">
    <property type="entry name" value="ZnF_RZ-type"/>
    <property type="match status" value="1"/>
</dbReference>
<dbReference type="GO" id="GO:0002376">
    <property type="term" value="P:immune system process"/>
    <property type="evidence" value="ECO:0007669"/>
    <property type="project" value="UniProtKB-KW"/>
</dbReference>
<dbReference type="InterPro" id="IPR000967">
    <property type="entry name" value="Znf_NFX1"/>
</dbReference>
<keyword evidence="6" id="KW-0862">Zinc</keyword>
<dbReference type="GO" id="GO:0005737">
    <property type="term" value="C:cytoplasm"/>
    <property type="evidence" value="ECO:0007669"/>
    <property type="project" value="UniProtKB-SubCell"/>
</dbReference>
<evidence type="ECO:0000256" key="1">
    <source>
        <dbReference type="ARBA" id="ARBA00004496"/>
    </source>
</evidence>
<dbReference type="PANTHER" id="PTHR10887:SF341">
    <property type="entry name" value="NFX1-TYPE ZINC FINGER-CONTAINING PROTEIN 1"/>
    <property type="match status" value="1"/>
</dbReference>
<dbReference type="InterPro" id="IPR045055">
    <property type="entry name" value="DNA2/NAM7-like"/>
</dbReference>
<dbReference type="Pfam" id="PF13086">
    <property type="entry name" value="AAA_11"/>
    <property type="match status" value="2"/>
</dbReference>